<dbReference type="InterPro" id="IPR008928">
    <property type="entry name" value="6-hairpin_glycosidase_sf"/>
</dbReference>
<dbReference type="Proteomes" id="UP000245207">
    <property type="component" value="Unassembled WGS sequence"/>
</dbReference>
<reference evidence="1 2" key="1">
    <citation type="journal article" date="2018" name="Mol. Plant">
        <title>The genome of Artemisia annua provides insight into the evolution of Asteraceae family and artemisinin biosynthesis.</title>
        <authorList>
            <person name="Shen Q."/>
            <person name="Zhang L."/>
            <person name="Liao Z."/>
            <person name="Wang S."/>
            <person name="Yan T."/>
            <person name="Shi P."/>
            <person name="Liu M."/>
            <person name="Fu X."/>
            <person name="Pan Q."/>
            <person name="Wang Y."/>
            <person name="Lv Z."/>
            <person name="Lu X."/>
            <person name="Zhang F."/>
            <person name="Jiang W."/>
            <person name="Ma Y."/>
            <person name="Chen M."/>
            <person name="Hao X."/>
            <person name="Li L."/>
            <person name="Tang Y."/>
            <person name="Lv G."/>
            <person name="Zhou Y."/>
            <person name="Sun X."/>
            <person name="Brodelius P.E."/>
            <person name="Rose J.K.C."/>
            <person name="Tang K."/>
        </authorList>
    </citation>
    <scope>NUCLEOTIDE SEQUENCE [LARGE SCALE GENOMIC DNA]</scope>
    <source>
        <strain evidence="2">cv. Huhao1</strain>
        <tissue evidence="1">Leaf</tissue>
    </source>
</reference>
<evidence type="ECO:0000313" key="1">
    <source>
        <dbReference type="EMBL" id="PWA21989.1"/>
    </source>
</evidence>
<dbReference type="AlphaFoldDB" id="A0A2U1K9A5"/>
<dbReference type="EMBL" id="PKPP01030294">
    <property type="protein sequence ID" value="PWA21989.1"/>
    <property type="molecule type" value="Genomic_DNA"/>
</dbReference>
<dbReference type="SUPFAM" id="SSF48208">
    <property type="entry name" value="Six-hairpin glycosidases"/>
    <property type="match status" value="1"/>
</dbReference>
<evidence type="ECO:0000313" key="2">
    <source>
        <dbReference type="Proteomes" id="UP000245207"/>
    </source>
</evidence>
<accession>A0A2U1K9A5</accession>
<dbReference type="STRING" id="35608.A0A2U1K9A5"/>
<sequence length="86" mass="9168">MYKATNNKYAGVQTLVAKLLMGGKAGRHAPVFGKYQQKAEFFMCSCVGKSNHNVQKTPGGSFSGKDGTICSLSQVHHSSSLSTLIT</sequence>
<dbReference type="OrthoDB" id="1935290at2759"/>
<proteinExistence type="predicted"/>
<comment type="caution">
    <text evidence="1">The sequence shown here is derived from an EMBL/GenBank/DDBJ whole genome shotgun (WGS) entry which is preliminary data.</text>
</comment>
<protein>
    <submittedName>
        <fullName evidence="1">Endoglucanase 6</fullName>
    </submittedName>
</protein>
<organism evidence="1 2">
    <name type="scientific">Artemisia annua</name>
    <name type="common">Sweet wormwood</name>
    <dbReference type="NCBI Taxonomy" id="35608"/>
    <lineage>
        <taxon>Eukaryota</taxon>
        <taxon>Viridiplantae</taxon>
        <taxon>Streptophyta</taxon>
        <taxon>Embryophyta</taxon>
        <taxon>Tracheophyta</taxon>
        <taxon>Spermatophyta</taxon>
        <taxon>Magnoliopsida</taxon>
        <taxon>eudicotyledons</taxon>
        <taxon>Gunneridae</taxon>
        <taxon>Pentapetalae</taxon>
        <taxon>asterids</taxon>
        <taxon>campanulids</taxon>
        <taxon>Asterales</taxon>
        <taxon>Asteraceae</taxon>
        <taxon>Asteroideae</taxon>
        <taxon>Anthemideae</taxon>
        <taxon>Artemisiinae</taxon>
        <taxon>Artemisia</taxon>
    </lineage>
</organism>
<name>A0A2U1K9A5_ARTAN</name>
<keyword evidence="2" id="KW-1185">Reference proteome</keyword>
<gene>
    <name evidence="1" type="ORF">CTI12_AA629440</name>
</gene>
<dbReference type="GO" id="GO:0005975">
    <property type="term" value="P:carbohydrate metabolic process"/>
    <property type="evidence" value="ECO:0007669"/>
    <property type="project" value="InterPro"/>
</dbReference>